<proteinExistence type="predicted"/>
<accession>A0A7R8WJI9</accession>
<protein>
    <submittedName>
        <fullName evidence="1">Uncharacterized protein</fullName>
    </submittedName>
</protein>
<gene>
    <name evidence="1" type="ORF">CTOB1V02_LOCUS10762</name>
</gene>
<dbReference type="EMBL" id="OB665356">
    <property type="protein sequence ID" value="CAD7232937.1"/>
    <property type="molecule type" value="Genomic_DNA"/>
</dbReference>
<name>A0A7R8WJI9_9CRUS</name>
<dbReference type="AlphaFoldDB" id="A0A7R8WJI9"/>
<organism evidence="1">
    <name type="scientific">Cyprideis torosa</name>
    <dbReference type="NCBI Taxonomy" id="163714"/>
    <lineage>
        <taxon>Eukaryota</taxon>
        <taxon>Metazoa</taxon>
        <taxon>Ecdysozoa</taxon>
        <taxon>Arthropoda</taxon>
        <taxon>Crustacea</taxon>
        <taxon>Oligostraca</taxon>
        <taxon>Ostracoda</taxon>
        <taxon>Podocopa</taxon>
        <taxon>Podocopida</taxon>
        <taxon>Cytherocopina</taxon>
        <taxon>Cytheroidea</taxon>
        <taxon>Cytherideidae</taxon>
        <taxon>Cyprideis</taxon>
    </lineage>
</organism>
<sequence>MSPLKHPVPPLLILVKFMRVQFQASRFVVGKNTPYVILLPQAGLPLARFQEQLYLLTSNGTEGHVPVHCTDGLELQGFSWNPLPSPTHVQRRPAIHAVI</sequence>
<reference evidence="1" key="1">
    <citation type="submission" date="2020-11" db="EMBL/GenBank/DDBJ databases">
        <authorList>
            <person name="Tran Van P."/>
        </authorList>
    </citation>
    <scope>NUCLEOTIDE SEQUENCE</scope>
</reference>
<evidence type="ECO:0000313" key="1">
    <source>
        <dbReference type="EMBL" id="CAD7232937.1"/>
    </source>
</evidence>